<name>A0A3A6TT03_9GAMM</name>
<dbReference type="RefSeq" id="WP_145964460.1">
    <property type="nucleotide sequence ID" value="NZ_CP037952.1"/>
</dbReference>
<accession>A0A3A6TT03</accession>
<dbReference type="PROSITE" id="PS51257">
    <property type="entry name" value="PROKAR_LIPOPROTEIN"/>
    <property type="match status" value="1"/>
</dbReference>
<keyword evidence="2" id="KW-1185">Reference proteome</keyword>
<comment type="caution">
    <text evidence="1">The sequence shown here is derived from an EMBL/GenBank/DDBJ whole genome shotgun (WGS) entry which is preliminary data.</text>
</comment>
<dbReference type="EMBL" id="QYYH01000004">
    <property type="protein sequence ID" value="RJY19339.1"/>
    <property type="molecule type" value="Genomic_DNA"/>
</dbReference>
<protein>
    <submittedName>
        <fullName evidence="1">Uncharacterized protein</fullName>
    </submittedName>
</protein>
<dbReference type="Proteomes" id="UP000273022">
    <property type="component" value="Unassembled WGS sequence"/>
</dbReference>
<sequence length="275" mass="31144">MFLIKEDNRMKVDNYKFIIYISLLFSCGANSNISTPQINTLQDIGEGLFSDNNGHTEQFICPAGGEPLVIYSTPAYNNEPISSKSTIVPIYVKPGFTASPIKISISQQSEKKSLKYLYIKSRVPADSFLDFDLTKEDDSSFWLNSVQFPVIHIDSRLAKKKQKYVSLAFVQLDNEEIGPEKEIPVRNYPFDADFRINIFRNVHKISGSFTGWDQSASWDTAWKPLYEDIPFTFTSIKSTDDPSYYNGYGLWVCGNDAEQLVNTISNNIAVTMDAK</sequence>
<evidence type="ECO:0000313" key="2">
    <source>
        <dbReference type="Proteomes" id="UP000273022"/>
    </source>
</evidence>
<dbReference type="AlphaFoldDB" id="A0A3A6TT03"/>
<gene>
    <name evidence="1" type="ORF">D5R81_01130</name>
</gene>
<dbReference type="OrthoDB" id="6398259at2"/>
<reference evidence="1 2" key="1">
    <citation type="submission" date="2018-09" db="EMBL/GenBank/DDBJ databases">
        <title>Phylogeny of the Shewanellaceae, and recommendation for two new genera, Pseudoshewanella and Parashewanella.</title>
        <authorList>
            <person name="Wang G."/>
        </authorList>
    </citation>
    <scope>NUCLEOTIDE SEQUENCE [LARGE SCALE GENOMIC DNA]</scope>
    <source>
        <strain evidence="1 2">KCTC 22492</strain>
    </source>
</reference>
<evidence type="ECO:0000313" key="1">
    <source>
        <dbReference type="EMBL" id="RJY19339.1"/>
    </source>
</evidence>
<proteinExistence type="predicted"/>
<organism evidence="1 2">
    <name type="scientific">Parashewanella spongiae</name>
    <dbReference type="NCBI Taxonomy" id="342950"/>
    <lineage>
        <taxon>Bacteria</taxon>
        <taxon>Pseudomonadati</taxon>
        <taxon>Pseudomonadota</taxon>
        <taxon>Gammaproteobacteria</taxon>
        <taxon>Alteromonadales</taxon>
        <taxon>Shewanellaceae</taxon>
        <taxon>Parashewanella</taxon>
    </lineage>
</organism>